<sequence>MRPAPHKLQQAHRRNVIYGSIRHVYLHQHTMNKSRQHNRESAAFLESCPPSGRR</sequence>
<dbReference type="EMBL" id="MCGO01000027">
    <property type="protein sequence ID" value="ORY42913.1"/>
    <property type="molecule type" value="Genomic_DNA"/>
</dbReference>
<comment type="caution">
    <text evidence="2">The sequence shown here is derived from an EMBL/GenBank/DDBJ whole genome shotgun (WGS) entry which is preliminary data.</text>
</comment>
<keyword evidence="3" id="KW-1185">Reference proteome</keyword>
<evidence type="ECO:0000313" key="2">
    <source>
        <dbReference type="EMBL" id="ORY42913.1"/>
    </source>
</evidence>
<dbReference type="AlphaFoldDB" id="A0A1Y2C7B2"/>
<evidence type="ECO:0000256" key="1">
    <source>
        <dbReference type="SAM" id="MobiDB-lite"/>
    </source>
</evidence>
<name>A0A1Y2C7B2_9FUNG</name>
<organism evidence="2 3">
    <name type="scientific">Rhizoclosmatium globosum</name>
    <dbReference type="NCBI Taxonomy" id="329046"/>
    <lineage>
        <taxon>Eukaryota</taxon>
        <taxon>Fungi</taxon>
        <taxon>Fungi incertae sedis</taxon>
        <taxon>Chytridiomycota</taxon>
        <taxon>Chytridiomycota incertae sedis</taxon>
        <taxon>Chytridiomycetes</taxon>
        <taxon>Chytridiales</taxon>
        <taxon>Chytriomycetaceae</taxon>
        <taxon>Rhizoclosmatium</taxon>
    </lineage>
</organism>
<dbReference type="Proteomes" id="UP000193642">
    <property type="component" value="Unassembled WGS sequence"/>
</dbReference>
<feature type="region of interest" description="Disordered" evidence="1">
    <location>
        <begin position="31"/>
        <end position="54"/>
    </location>
</feature>
<gene>
    <name evidence="2" type="ORF">BCR33DRAFT_718126</name>
</gene>
<evidence type="ECO:0000313" key="3">
    <source>
        <dbReference type="Proteomes" id="UP000193642"/>
    </source>
</evidence>
<accession>A0A1Y2C7B2</accession>
<reference evidence="2 3" key="1">
    <citation type="submission" date="2016-07" db="EMBL/GenBank/DDBJ databases">
        <title>Pervasive Adenine N6-methylation of Active Genes in Fungi.</title>
        <authorList>
            <consortium name="DOE Joint Genome Institute"/>
            <person name="Mondo S.J."/>
            <person name="Dannebaum R.O."/>
            <person name="Kuo R.C."/>
            <person name="Labutti K."/>
            <person name="Haridas S."/>
            <person name="Kuo A."/>
            <person name="Salamov A."/>
            <person name="Ahrendt S.R."/>
            <person name="Lipzen A."/>
            <person name="Sullivan W."/>
            <person name="Andreopoulos W.B."/>
            <person name="Clum A."/>
            <person name="Lindquist E."/>
            <person name="Daum C."/>
            <person name="Ramamoorthy G.K."/>
            <person name="Gryganskyi A."/>
            <person name="Culley D."/>
            <person name="Magnuson J.K."/>
            <person name="James T.Y."/>
            <person name="O'Malley M.A."/>
            <person name="Stajich J.E."/>
            <person name="Spatafora J.W."/>
            <person name="Visel A."/>
            <person name="Grigoriev I.V."/>
        </authorList>
    </citation>
    <scope>NUCLEOTIDE SEQUENCE [LARGE SCALE GENOMIC DNA]</scope>
    <source>
        <strain evidence="2 3">JEL800</strain>
    </source>
</reference>
<protein>
    <submittedName>
        <fullName evidence="2">Uncharacterized protein</fullName>
    </submittedName>
</protein>
<proteinExistence type="predicted"/>